<dbReference type="PANTHER" id="PTHR18901">
    <property type="entry name" value="2-DEOXYGLUCOSE-6-PHOSPHATE PHOSPHATASE 2"/>
    <property type="match status" value="1"/>
</dbReference>
<dbReference type="InterPro" id="IPR023198">
    <property type="entry name" value="PGP-like_dom2"/>
</dbReference>
<dbReference type="PRINTS" id="PR00413">
    <property type="entry name" value="HADHALOGNASE"/>
</dbReference>
<accession>A0ABS0A060</accession>
<reference evidence="1 2" key="1">
    <citation type="submission" date="2020-11" db="EMBL/GenBank/DDBJ databases">
        <title>Fusibacter basophilias sp. nov.</title>
        <authorList>
            <person name="Qiu D."/>
        </authorList>
    </citation>
    <scope>NUCLEOTIDE SEQUENCE [LARGE SCALE GENOMIC DNA]</scope>
    <source>
        <strain evidence="1 2">Q10-2</strain>
    </source>
</reference>
<dbReference type="EMBL" id="JADKNH010000034">
    <property type="protein sequence ID" value="MBF4696083.1"/>
    <property type="molecule type" value="Genomic_DNA"/>
</dbReference>
<dbReference type="InterPro" id="IPR023214">
    <property type="entry name" value="HAD_sf"/>
</dbReference>
<evidence type="ECO:0000313" key="2">
    <source>
        <dbReference type="Proteomes" id="UP000614200"/>
    </source>
</evidence>
<proteinExistence type="predicted"/>
<dbReference type="NCBIfam" id="TIGR01549">
    <property type="entry name" value="HAD-SF-IA-v1"/>
    <property type="match status" value="1"/>
</dbReference>
<dbReference type="RefSeq" id="WP_194704318.1">
    <property type="nucleotide sequence ID" value="NZ_JADKNH010000034.1"/>
</dbReference>
<dbReference type="InterPro" id="IPR041492">
    <property type="entry name" value="HAD_2"/>
</dbReference>
<name>A0ABS0A060_9FIRM</name>
<dbReference type="SFLD" id="SFLDG01135">
    <property type="entry name" value="C1.5.6:_HAD__Beta-PGM__Phospha"/>
    <property type="match status" value="1"/>
</dbReference>
<protein>
    <submittedName>
        <fullName evidence="1">HAD family phosphatase</fullName>
    </submittedName>
</protein>
<organism evidence="1 2">
    <name type="scientific">Fusibacter ferrireducens</name>
    <dbReference type="NCBI Taxonomy" id="2785058"/>
    <lineage>
        <taxon>Bacteria</taxon>
        <taxon>Bacillati</taxon>
        <taxon>Bacillota</taxon>
        <taxon>Clostridia</taxon>
        <taxon>Eubacteriales</taxon>
        <taxon>Eubacteriales Family XII. Incertae Sedis</taxon>
        <taxon>Fusibacter</taxon>
    </lineage>
</organism>
<comment type="caution">
    <text evidence="1">The sequence shown here is derived from an EMBL/GenBank/DDBJ whole genome shotgun (WGS) entry which is preliminary data.</text>
</comment>
<dbReference type="Proteomes" id="UP000614200">
    <property type="component" value="Unassembled WGS sequence"/>
</dbReference>
<dbReference type="Gene3D" id="3.40.50.1000">
    <property type="entry name" value="HAD superfamily/HAD-like"/>
    <property type="match status" value="1"/>
</dbReference>
<keyword evidence="2" id="KW-1185">Reference proteome</keyword>
<dbReference type="SUPFAM" id="SSF56784">
    <property type="entry name" value="HAD-like"/>
    <property type="match status" value="1"/>
</dbReference>
<dbReference type="PANTHER" id="PTHR18901:SF38">
    <property type="entry name" value="PSEUDOURIDINE-5'-PHOSPHATASE"/>
    <property type="match status" value="1"/>
</dbReference>
<evidence type="ECO:0000313" key="1">
    <source>
        <dbReference type="EMBL" id="MBF4696083.1"/>
    </source>
</evidence>
<dbReference type="SFLD" id="SFLDG01129">
    <property type="entry name" value="C1.5:_HAD__Beta-PGM__Phosphata"/>
    <property type="match status" value="1"/>
</dbReference>
<dbReference type="InterPro" id="IPR006439">
    <property type="entry name" value="HAD-SF_hydro_IA"/>
</dbReference>
<dbReference type="Pfam" id="PF13419">
    <property type="entry name" value="HAD_2"/>
    <property type="match status" value="1"/>
</dbReference>
<sequence length="218" mass="25265">MRKLEDIELVIFDMDGLMFDTEVISYKAWAKAADYYNYHMSKELFNRTIGTNLTRTREILMEYFGENFPFDLIKSERVIISNEIVNTDGVPIKKGLYELLEHLKKNKFKMAVATSTNRNRATDLLKLAKVDNYFDYVLCGDEVERSKPDPEIFIKVSKRLDCIAQRCIVIEDSENGILAAKRAGMIPIMIPDIQQPSLEIESLLFRKLENLNELINLL</sequence>
<gene>
    <name evidence="1" type="ORF">ISU02_23540</name>
</gene>
<dbReference type="SFLD" id="SFLDS00003">
    <property type="entry name" value="Haloacid_Dehalogenase"/>
    <property type="match status" value="1"/>
</dbReference>
<dbReference type="Gene3D" id="1.10.150.240">
    <property type="entry name" value="Putative phosphatase, domain 2"/>
    <property type="match status" value="1"/>
</dbReference>
<dbReference type="NCBIfam" id="TIGR01509">
    <property type="entry name" value="HAD-SF-IA-v3"/>
    <property type="match status" value="1"/>
</dbReference>
<dbReference type="InterPro" id="IPR036412">
    <property type="entry name" value="HAD-like_sf"/>
</dbReference>